<evidence type="ECO:0000313" key="11">
    <source>
        <dbReference type="EMBL" id="GLS02630.1"/>
    </source>
</evidence>
<evidence type="ECO:0000256" key="2">
    <source>
        <dbReference type="ARBA" id="ARBA00011084"/>
    </source>
</evidence>
<evidence type="ECO:0000256" key="5">
    <source>
        <dbReference type="ARBA" id="ARBA00022481"/>
    </source>
</evidence>
<dbReference type="Proteomes" id="UP001156921">
    <property type="component" value="Unassembled WGS sequence"/>
</dbReference>
<dbReference type="InterPro" id="IPR045584">
    <property type="entry name" value="Pilin-like"/>
</dbReference>
<evidence type="ECO:0000256" key="6">
    <source>
        <dbReference type="ARBA" id="ARBA00022519"/>
    </source>
</evidence>
<dbReference type="Pfam" id="PF07963">
    <property type="entry name" value="N_methyl"/>
    <property type="match status" value="1"/>
</dbReference>
<keyword evidence="9 10" id="KW-0472">Membrane</keyword>
<dbReference type="RefSeq" id="WP_284223507.1">
    <property type="nucleotide sequence ID" value="NZ_BSOY01000085.1"/>
</dbReference>
<proteinExistence type="inferred from homology"/>
<accession>A0ABQ6BN94</accession>
<dbReference type="InterPro" id="IPR010055">
    <property type="entry name" value="T2SS_protein-GspJ"/>
</dbReference>
<comment type="subcellular location">
    <subcellularLocation>
        <location evidence="1">Cell inner membrane</location>
        <topology evidence="1">Single-pass membrane protein</topology>
    </subcellularLocation>
</comment>
<keyword evidence="5" id="KW-0488">Methylation</keyword>
<evidence type="ECO:0000256" key="1">
    <source>
        <dbReference type="ARBA" id="ARBA00004377"/>
    </source>
</evidence>
<dbReference type="NCBIfam" id="TIGR01711">
    <property type="entry name" value="gspJ"/>
    <property type="match status" value="1"/>
</dbReference>
<protein>
    <recommendedName>
        <fullName evidence="3">Type II secretion system protein J</fullName>
    </recommendedName>
</protein>
<dbReference type="SUPFAM" id="SSF54523">
    <property type="entry name" value="Pili subunits"/>
    <property type="match status" value="1"/>
</dbReference>
<gene>
    <name evidence="11" type="ORF">GCM10007859_26590</name>
</gene>
<name>A0ABQ6BN94_9CAUL</name>
<sequence>MFTPTTVRSGFTLVEALVALMLFGLIAAAGAAVLSVSIDNRFAVRSATDRTAGLQRLRSLLRADLGQATGRRTRDYSGEPHPLALAGAAAPGDPLLVVTRAGWSNAGAGRSSLQRVEYRLVGDRLERRVSPFLDGSRPGPPQHLLAGVTELTVTFVQDGRETPAPTPGPTGRPPDAVRLDLTVEGYGRLTQLFLIGGGR</sequence>
<evidence type="ECO:0000256" key="3">
    <source>
        <dbReference type="ARBA" id="ARBA00021539"/>
    </source>
</evidence>
<dbReference type="InterPro" id="IPR051621">
    <property type="entry name" value="T2SS_protein_J"/>
</dbReference>
<evidence type="ECO:0000256" key="7">
    <source>
        <dbReference type="ARBA" id="ARBA00022692"/>
    </source>
</evidence>
<dbReference type="PANTHER" id="PTHR39583">
    <property type="entry name" value="TYPE II SECRETION SYSTEM PROTEIN J-RELATED"/>
    <property type="match status" value="1"/>
</dbReference>
<dbReference type="Pfam" id="PF11612">
    <property type="entry name" value="T2SSJ"/>
    <property type="match status" value="1"/>
</dbReference>
<dbReference type="PANTHER" id="PTHR39583:SF2">
    <property type="entry name" value="TYPE II SECRETION SYSTEM PROTEIN J"/>
    <property type="match status" value="1"/>
</dbReference>
<keyword evidence="12" id="KW-1185">Reference proteome</keyword>
<evidence type="ECO:0000313" key="12">
    <source>
        <dbReference type="Proteomes" id="UP001156921"/>
    </source>
</evidence>
<reference evidence="12" key="1">
    <citation type="journal article" date="2019" name="Int. J. Syst. Evol. Microbiol.">
        <title>The Global Catalogue of Microorganisms (GCM) 10K type strain sequencing project: providing services to taxonomists for standard genome sequencing and annotation.</title>
        <authorList>
            <consortium name="The Broad Institute Genomics Platform"/>
            <consortium name="The Broad Institute Genome Sequencing Center for Infectious Disease"/>
            <person name="Wu L."/>
            <person name="Ma J."/>
        </authorList>
    </citation>
    <scope>NUCLEOTIDE SEQUENCE [LARGE SCALE GENOMIC DNA]</scope>
    <source>
        <strain evidence="12">NBRC 110107</strain>
    </source>
</reference>
<dbReference type="NCBIfam" id="TIGR02532">
    <property type="entry name" value="IV_pilin_GFxxxE"/>
    <property type="match status" value="1"/>
</dbReference>
<dbReference type="PROSITE" id="PS00409">
    <property type="entry name" value="PROKAR_NTER_METHYL"/>
    <property type="match status" value="1"/>
</dbReference>
<keyword evidence="6" id="KW-0997">Cell inner membrane</keyword>
<comment type="similarity">
    <text evidence="2">Belongs to the GSP J family.</text>
</comment>
<dbReference type="InterPro" id="IPR012902">
    <property type="entry name" value="N_methyl_site"/>
</dbReference>
<comment type="caution">
    <text evidence="11">The sequence shown here is derived from an EMBL/GenBank/DDBJ whole genome shotgun (WGS) entry which is preliminary data.</text>
</comment>
<keyword evidence="4" id="KW-1003">Cell membrane</keyword>
<evidence type="ECO:0000256" key="9">
    <source>
        <dbReference type="ARBA" id="ARBA00023136"/>
    </source>
</evidence>
<keyword evidence="8 10" id="KW-1133">Transmembrane helix</keyword>
<evidence type="ECO:0000256" key="10">
    <source>
        <dbReference type="SAM" id="Phobius"/>
    </source>
</evidence>
<organism evidence="11 12">
    <name type="scientific">Brevundimonas denitrificans</name>
    <dbReference type="NCBI Taxonomy" id="1443434"/>
    <lineage>
        <taxon>Bacteria</taxon>
        <taxon>Pseudomonadati</taxon>
        <taxon>Pseudomonadota</taxon>
        <taxon>Alphaproteobacteria</taxon>
        <taxon>Caulobacterales</taxon>
        <taxon>Caulobacteraceae</taxon>
        <taxon>Brevundimonas</taxon>
    </lineage>
</organism>
<dbReference type="EMBL" id="BSOY01000085">
    <property type="protein sequence ID" value="GLS02630.1"/>
    <property type="molecule type" value="Genomic_DNA"/>
</dbReference>
<feature type="transmembrane region" description="Helical" evidence="10">
    <location>
        <begin position="16"/>
        <end position="36"/>
    </location>
</feature>
<dbReference type="Gene3D" id="3.10.610.10">
    <property type="entry name" value="GSPII I/J protein-like"/>
    <property type="match status" value="1"/>
</dbReference>
<keyword evidence="7 10" id="KW-0812">Transmembrane</keyword>
<evidence type="ECO:0000256" key="8">
    <source>
        <dbReference type="ARBA" id="ARBA00022989"/>
    </source>
</evidence>
<evidence type="ECO:0000256" key="4">
    <source>
        <dbReference type="ARBA" id="ARBA00022475"/>
    </source>
</evidence>